<feature type="compositionally biased region" description="Basic residues" evidence="2">
    <location>
        <begin position="134"/>
        <end position="147"/>
    </location>
</feature>
<feature type="compositionally biased region" description="Basic and acidic residues" evidence="2">
    <location>
        <begin position="60"/>
        <end position="100"/>
    </location>
</feature>
<dbReference type="InterPro" id="IPR032013">
    <property type="entry name" value="DUF4795"/>
</dbReference>
<accession>A0ABN8I1K7</accession>
<protein>
    <recommendedName>
        <fullName evidence="3">DUF4795 domain-containing protein</fullName>
    </recommendedName>
</protein>
<feature type="compositionally biased region" description="Low complexity" evidence="2">
    <location>
        <begin position="315"/>
        <end position="330"/>
    </location>
</feature>
<dbReference type="Pfam" id="PF16043">
    <property type="entry name" value="DUF4795"/>
    <property type="match status" value="1"/>
</dbReference>
<dbReference type="Proteomes" id="UP000837857">
    <property type="component" value="Chromosome 13"/>
</dbReference>
<feature type="coiled-coil region" evidence="1">
    <location>
        <begin position="460"/>
        <end position="508"/>
    </location>
</feature>
<proteinExistence type="predicted"/>
<feature type="region of interest" description="Disordered" evidence="2">
    <location>
        <begin position="702"/>
        <end position="725"/>
    </location>
</feature>
<evidence type="ECO:0000256" key="2">
    <source>
        <dbReference type="SAM" id="MobiDB-lite"/>
    </source>
</evidence>
<feature type="non-terminal residue" evidence="4">
    <location>
        <position position="774"/>
    </location>
</feature>
<gene>
    <name evidence="4" type="ORF">IPOD504_LOCUS3000</name>
</gene>
<feature type="compositionally biased region" description="Low complexity" evidence="2">
    <location>
        <begin position="707"/>
        <end position="718"/>
    </location>
</feature>
<evidence type="ECO:0000259" key="3">
    <source>
        <dbReference type="Pfam" id="PF16043"/>
    </source>
</evidence>
<feature type="domain" description="DUF4795" evidence="3">
    <location>
        <begin position="454"/>
        <end position="651"/>
    </location>
</feature>
<evidence type="ECO:0000256" key="1">
    <source>
        <dbReference type="SAM" id="Coils"/>
    </source>
</evidence>
<name>A0ABN8I1K7_9NEOP</name>
<feature type="region of interest" description="Disordered" evidence="2">
    <location>
        <begin position="55"/>
        <end position="164"/>
    </location>
</feature>
<evidence type="ECO:0000313" key="4">
    <source>
        <dbReference type="EMBL" id="CAH2041221.1"/>
    </source>
</evidence>
<keyword evidence="5" id="KW-1185">Reference proteome</keyword>
<organism evidence="4 5">
    <name type="scientific">Iphiclides podalirius</name>
    <name type="common">scarce swallowtail</name>
    <dbReference type="NCBI Taxonomy" id="110791"/>
    <lineage>
        <taxon>Eukaryota</taxon>
        <taxon>Metazoa</taxon>
        <taxon>Ecdysozoa</taxon>
        <taxon>Arthropoda</taxon>
        <taxon>Hexapoda</taxon>
        <taxon>Insecta</taxon>
        <taxon>Pterygota</taxon>
        <taxon>Neoptera</taxon>
        <taxon>Endopterygota</taxon>
        <taxon>Lepidoptera</taxon>
        <taxon>Glossata</taxon>
        <taxon>Ditrysia</taxon>
        <taxon>Papilionoidea</taxon>
        <taxon>Papilionidae</taxon>
        <taxon>Papilioninae</taxon>
        <taxon>Iphiclides</taxon>
    </lineage>
</organism>
<feature type="region of interest" description="Disordered" evidence="2">
    <location>
        <begin position="639"/>
        <end position="675"/>
    </location>
</feature>
<evidence type="ECO:0000313" key="5">
    <source>
        <dbReference type="Proteomes" id="UP000837857"/>
    </source>
</evidence>
<reference evidence="4" key="1">
    <citation type="submission" date="2022-03" db="EMBL/GenBank/DDBJ databases">
        <authorList>
            <person name="Martin H S."/>
        </authorList>
    </citation>
    <scope>NUCLEOTIDE SEQUENCE</scope>
</reference>
<keyword evidence="1" id="KW-0175">Coiled coil</keyword>
<feature type="region of interest" description="Disordered" evidence="2">
    <location>
        <begin position="315"/>
        <end position="338"/>
    </location>
</feature>
<sequence length="774" mass="85516">MRRSKFDEPNMSDSALLVKVEDLIYMAMGPDELRMLEQQVEIRFKDVPKFQREASGFASVKREIKAAEKGGEEKYTKQKDRKEERADKKDDLHSRKDKASLSEPDLLESEMFDEGVPSGTQQGQSKRGKESAKAVKRQHSPKKGKKQLGKEKKAQHEKSLASESSITIDVVDRDKSKVLVVDKGPASSGRPRVGSVEVVTQSQFELLENEVKRLAGTAGLSADLTLPDNEQLKDDLLKGNVTLTEAMQAMQVNARVQAAEQAIGRMAGLLTQLAAAGAMPEELAQELRKAKLELPHGEESERMLPKGMDQFSIYESTPRSRSSSVNRSASVQGRGQPAIEHDPTALVTRPYLDDTLQALKMDLTRNIQQLTNKASHAAEAASHTTNFVSEKIQVALQLDGRMNEMQSLVSDYAVQLNGLDVGLTTQMQGFREQMTQIRTDLKCGLEQLASVNDNAEATALKELQDRYGELILQLEMVNNTHQATSSVLGKLTDELRSLVDSVEMLRDQKMDRDEVLDALRDKADISRLAGLLTEEKFAEARAELDKMFEDCHQKFRKQDKAWMCAMEDLKNMTETKVGQLELASERDRLQEQLRQLHGHLQRVETQLGDPKAALLMRHLSRGAVCGSCGAPAMMEPGVEPLPPPLPASLPARPLHPPTPTRPAPLPPTVEPAPQPCKTTIAQETADDDALALRRWCGGAHTLQPAGRQRAPRTVAPAPRTRRYDGVGTDGKLYLLEEDMLPCAECNLPQTTCDGSGDAALQEQSELATTNFSTI</sequence>
<dbReference type="EMBL" id="OW152825">
    <property type="protein sequence ID" value="CAH2041221.1"/>
    <property type="molecule type" value="Genomic_DNA"/>
</dbReference>
<feature type="compositionally biased region" description="Pro residues" evidence="2">
    <location>
        <begin position="639"/>
        <end position="674"/>
    </location>
</feature>
<feature type="compositionally biased region" description="Basic and acidic residues" evidence="2">
    <location>
        <begin position="148"/>
        <end position="160"/>
    </location>
</feature>